<name>A0A8T0U9N5_PANVG</name>
<dbReference type="Proteomes" id="UP000823388">
    <property type="component" value="Chromosome 3N"/>
</dbReference>
<feature type="compositionally biased region" description="Basic residues" evidence="1">
    <location>
        <begin position="1"/>
        <end position="11"/>
    </location>
</feature>
<dbReference type="AlphaFoldDB" id="A0A8T0U9N5"/>
<feature type="region of interest" description="Disordered" evidence="1">
    <location>
        <begin position="1"/>
        <end position="34"/>
    </location>
</feature>
<protein>
    <submittedName>
        <fullName evidence="2">Uncharacterized protein</fullName>
    </submittedName>
</protein>
<sequence>MGARRARRRGRQMALRHGGPPQRRTTFARGPGDDDAWGWRRPWWYRGQGAAAAGFQGRWWRAQAATVAPSRGAAALGQSPNGGTWRSPPAALGARDGSTSRRWQRRSMARQRSTPAAGHQRQTATTGGWRCRAAEWRQLVHADPAALGPDGGGRRATRRRWLRRRCRARMRRRYAWHPEGRQRRLPKGQPPRAGGGACKGRLERLRTLAGASNDFFPRKIYGRFFLLYMVCFKDPKFIHV</sequence>
<gene>
    <name evidence="2" type="ORF">PVAP13_3NG079663</name>
</gene>
<evidence type="ECO:0000256" key="1">
    <source>
        <dbReference type="SAM" id="MobiDB-lite"/>
    </source>
</evidence>
<feature type="region of interest" description="Disordered" evidence="1">
    <location>
        <begin position="71"/>
        <end position="128"/>
    </location>
</feature>
<evidence type="ECO:0000313" key="2">
    <source>
        <dbReference type="EMBL" id="KAG2618575.1"/>
    </source>
</evidence>
<comment type="caution">
    <text evidence="2">The sequence shown here is derived from an EMBL/GenBank/DDBJ whole genome shotgun (WGS) entry which is preliminary data.</text>
</comment>
<evidence type="ECO:0000313" key="3">
    <source>
        <dbReference type="Proteomes" id="UP000823388"/>
    </source>
</evidence>
<keyword evidence="3" id="KW-1185">Reference proteome</keyword>
<reference evidence="2" key="1">
    <citation type="submission" date="2020-05" db="EMBL/GenBank/DDBJ databases">
        <title>WGS assembly of Panicum virgatum.</title>
        <authorList>
            <person name="Lovell J.T."/>
            <person name="Jenkins J."/>
            <person name="Shu S."/>
            <person name="Juenger T.E."/>
            <person name="Schmutz J."/>
        </authorList>
    </citation>
    <scope>NUCLEOTIDE SEQUENCE</scope>
    <source>
        <strain evidence="2">AP13</strain>
    </source>
</reference>
<feature type="region of interest" description="Disordered" evidence="1">
    <location>
        <begin position="177"/>
        <end position="198"/>
    </location>
</feature>
<accession>A0A8T0U9N5</accession>
<organism evidence="2 3">
    <name type="scientific">Panicum virgatum</name>
    <name type="common">Blackwell switchgrass</name>
    <dbReference type="NCBI Taxonomy" id="38727"/>
    <lineage>
        <taxon>Eukaryota</taxon>
        <taxon>Viridiplantae</taxon>
        <taxon>Streptophyta</taxon>
        <taxon>Embryophyta</taxon>
        <taxon>Tracheophyta</taxon>
        <taxon>Spermatophyta</taxon>
        <taxon>Magnoliopsida</taxon>
        <taxon>Liliopsida</taxon>
        <taxon>Poales</taxon>
        <taxon>Poaceae</taxon>
        <taxon>PACMAD clade</taxon>
        <taxon>Panicoideae</taxon>
        <taxon>Panicodae</taxon>
        <taxon>Paniceae</taxon>
        <taxon>Panicinae</taxon>
        <taxon>Panicum</taxon>
        <taxon>Panicum sect. Hiantes</taxon>
    </lineage>
</organism>
<dbReference type="EMBL" id="CM029042">
    <property type="protein sequence ID" value="KAG2618575.1"/>
    <property type="molecule type" value="Genomic_DNA"/>
</dbReference>
<proteinExistence type="predicted"/>